<keyword evidence="3" id="KW-1185">Reference proteome</keyword>
<keyword evidence="1" id="KW-1133">Transmembrane helix</keyword>
<evidence type="ECO:0000313" key="3">
    <source>
        <dbReference type="Proteomes" id="UP001244427"/>
    </source>
</evidence>
<dbReference type="AlphaFoldDB" id="A0AAW8EXQ6"/>
<organism evidence="2 3">
    <name type="scientific">Microbacterium natoriense</name>
    <dbReference type="NCBI Taxonomy" id="284570"/>
    <lineage>
        <taxon>Bacteria</taxon>
        <taxon>Bacillati</taxon>
        <taxon>Actinomycetota</taxon>
        <taxon>Actinomycetes</taxon>
        <taxon>Micrococcales</taxon>
        <taxon>Microbacteriaceae</taxon>
        <taxon>Microbacterium</taxon>
    </lineage>
</organism>
<evidence type="ECO:0000313" key="2">
    <source>
        <dbReference type="EMBL" id="MDQ0648235.1"/>
    </source>
</evidence>
<comment type="caution">
    <text evidence="2">The sequence shown here is derived from an EMBL/GenBank/DDBJ whole genome shotgun (WGS) entry which is preliminary data.</text>
</comment>
<name>A0AAW8EXQ6_9MICO</name>
<dbReference type="EMBL" id="JAUSXV010000001">
    <property type="protein sequence ID" value="MDQ0648235.1"/>
    <property type="molecule type" value="Genomic_DNA"/>
</dbReference>
<gene>
    <name evidence="2" type="ORF">QFZ53_002431</name>
</gene>
<proteinExistence type="predicted"/>
<protein>
    <submittedName>
        <fullName evidence="2">Uncharacterized protein</fullName>
    </submittedName>
</protein>
<evidence type="ECO:0000256" key="1">
    <source>
        <dbReference type="SAM" id="Phobius"/>
    </source>
</evidence>
<dbReference type="RefSeq" id="WP_307296748.1">
    <property type="nucleotide sequence ID" value="NZ_JAUSXV010000001.1"/>
</dbReference>
<dbReference type="Proteomes" id="UP001244427">
    <property type="component" value="Unassembled WGS sequence"/>
</dbReference>
<keyword evidence="1" id="KW-0472">Membrane</keyword>
<keyword evidence="1" id="KW-0812">Transmembrane</keyword>
<reference evidence="2 3" key="1">
    <citation type="submission" date="2023-07" db="EMBL/GenBank/DDBJ databases">
        <title>Comparative genomics of wheat-associated soil bacteria to identify genetic determinants of phenazine resistance.</title>
        <authorList>
            <person name="Mouncey N."/>
        </authorList>
    </citation>
    <scope>NUCLEOTIDE SEQUENCE [LARGE SCALE GENOMIC DNA]</scope>
    <source>
        <strain evidence="2 3">W4I9-1</strain>
    </source>
</reference>
<feature type="transmembrane region" description="Helical" evidence="1">
    <location>
        <begin position="40"/>
        <end position="61"/>
    </location>
</feature>
<accession>A0AAW8EXQ6</accession>
<sequence length="62" mass="6499">MRAHTRPRHWAAFTDGELEDLFPEGIAWSDSTEPPSARSVGLFIAMGTATAVAAGAVVMLAG</sequence>